<dbReference type="STRING" id="695939.SAMN00790413_00322"/>
<keyword evidence="1" id="KW-0732">Signal</keyword>
<dbReference type="AlphaFoldDB" id="A0A1W1V794"/>
<protein>
    <submittedName>
        <fullName evidence="2">Uncharacterized protein</fullName>
    </submittedName>
</protein>
<dbReference type="Proteomes" id="UP000192582">
    <property type="component" value="Unassembled WGS sequence"/>
</dbReference>
<organism evidence="2 3">
    <name type="scientific">Deinococcus hopiensis KR-140</name>
    <dbReference type="NCBI Taxonomy" id="695939"/>
    <lineage>
        <taxon>Bacteria</taxon>
        <taxon>Thermotogati</taxon>
        <taxon>Deinococcota</taxon>
        <taxon>Deinococci</taxon>
        <taxon>Deinococcales</taxon>
        <taxon>Deinococcaceae</taxon>
        <taxon>Deinococcus</taxon>
    </lineage>
</organism>
<feature type="chain" id="PRO_5012574161" evidence="1">
    <location>
        <begin position="20"/>
        <end position="37"/>
    </location>
</feature>
<evidence type="ECO:0000256" key="1">
    <source>
        <dbReference type="SAM" id="SignalP"/>
    </source>
</evidence>
<evidence type="ECO:0000313" key="2">
    <source>
        <dbReference type="EMBL" id="SMB89232.1"/>
    </source>
</evidence>
<keyword evidence="3" id="KW-1185">Reference proteome</keyword>
<dbReference type="EMBL" id="FWWU01000009">
    <property type="protein sequence ID" value="SMB89232.1"/>
    <property type="molecule type" value="Genomic_DNA"/>
</dbReference>
<name>A0A1W1V794_9DEIO</name>
<evidence type="ECO:0000313" key="3">
    <source>
        <dbReference type="Proteomes" id="UP000192582"/>
    </source>
</evidence>
<gene>
    <name evidence="2" type="ORF">SAMN00790413_00322</name>
</gene>
<accession>A0A1W1V794</accession>
<feature type="signal peptide" evidence="1">
    <location>
        <begin position="1"/>
        <end position="19"/>
    </location>
</feature>
<sequence>MKKLILTVFALTLVGTAAAVEQQNNPSTNMAVIRNLA</sequence>
<reference evidence="2 3" key="1">
    <citation type="submission" date="2017-04" db="EMBL/GenBank/DDBJ databases">
        <authorList>
            <person name="Afonso C.L."/>
            <person name="Miller P.J."/>
            <person name="Scott M.A."/>
            <person name="Spackman E."/>
            <person name="Goraichik I."/>
            <person name="Dimitrov K.M."/>
            <person name="Suarez D.L."/>
            <person name="Swayne D.E."/>
        </authorList>
    </citation>
    <scope>NUCLEOTIDE SEQUENCE [LARGE SCALE GENOMIC DNA]</scope>
    <source>
        <strain evidence="2 3">KR-140</strain>
    </source>
</reference>
<proteinExistence type="predicted"/>